<proteinExistence type="predicted"/>
<feature type="transmembrane region" description="Helical" evidence="2">
    <location>
        <begin position="346"/>
        <end position="366"/>
    </location>
</feature>
<organism evidence="3 4">
    <name type="scientific">Collinsella intestinalis</name>
    <dbReference type="NCBI Taxonomy" id="147207"/>
    <lineage>
        <taxon>Bacteria</taxon>
        <taxon>Bacillati</taxon>
        <taxon>Actinomycetota</taxon>
        <taxon>Coriobacteriia</taxon>
        <taxon>Coriobacteriales</taxon>
        <taxon>Coriobacteriaceae</taxon>
        <taxon>Collinsella</taxon>
    </lineage>
</organism>
<protein>
    <recommendedName>
        <fullName evidence="5">Permease</fullName>
    </recommendedName>
</protein>
<dbReference type="NCBIfam" id="NF037962">
    <property type="entry name" value="arsenic_eff"/>
    <property type="match status" value="1"/>
</dbReference>
<keyword evidence="2" id="KW-1133">Transmembrane helix</keyword>
<feature type="transmembrane region" description="Helical" evidence="2">
    <location>
        <begin position="309"/>
        <end position="334"/>
    </location>
</feature>
<feature type="region of interest" description="Disordered" evidence="1">
    <location>
        <begin position="195"/>
        <end position="230"/>
    </location>
</feature>
<dbReference type="Proteomes" id="UP000286050">
    <property type="component" value="Unassembled WGS sequence"/>
</dbReference>
<evidence type="ECO:0000313" key="4">
    <source>
        <dbReference type="Proteomes" id="UP000286050"/>
    </source>
</evidence>
<dbReference type="EMBL" id="QSJI01000002">
    <property type="protein sequence ID" value="RHD56590.1"/>
    <property type="molecule type" value="Genomic_DNA"/>
</dbReference>
<feature type="transmembrane region" description="Helical" evidence="2">
    <location>
        <begin position="109"/>
        <end position="131"/>
    </location>
</feature>
<evidence type="ECO:0008006" key="5">
    <source>
        <dbReference type="Google" id="ProtNLM"/>
    </source>
</evidence>
<keyword evidence="2" id="KW-0812">Transmembrane</keyword>
<accession>A0A414FYG0</accession>
<name>A0A414FYG0_9ACTN</name>
<feature type="transmembrane region" description="Helical" evidence="2">
    <location>
        <begin position="253"/>
        <end position="271"/>
    </location>
</feature>
<evidence type="ECO:0000256" key="2">
    <source>
        <dbReference type="SAM" id="Phobius"/>
    </source>
</evidence>
<dbReference type="AlphaFoldDB" id="A0A414FYG0"/>
<dbReference type="InterPro" id="IPR021552">
    <property type="entry name" value="ArsP_2"/>
</dbReference>
<feature type="transmembrane region" description="Helical" evidence="2">
    <location>
        <begin position="71"/>
        <end position="89"/>
    </location>
</feature>
<comment type="caution">
    <text evidence="3">The sequence shown here is derived from an EMBL/GenBank/DDBJ whole genome shotgun (WGS) entry which is preliminary data.</text>
</comment>
<keyword evidence="2" id="KW-0472">Membrane</keyword>
<dbReference type="Pfam" id="PF11449">
    <property type="entry name" value="ArsP_2"/>
    <property type="match status" value="2"/>
</dbReference>
<evidence type="ECO:0000256" key="1">
    <source>
        <dbReference type="SAM" id="MobiDB-lite"/>
    </source>
</evidence>
<evidence type="ECO:0000313" key="3">
    <source>
        <dbReference type="EMBL" id="RHD56590.1"/>
    </source>
</evidence>
<sequence>MDLLLHFIEHALEDTLVLVPFLFVTYIALEALEHAAGARANAVVRRAGAAGPVAGALLGVVPQCGFSAMAATLYAGRVVTLGTLVAVFLSTSDEMLPMLVAERVDAGLLFRVLGLKVLVALVTGVLADLAIRALRRNARVHAFLRRTVFSVRRDGMEADVVDQMAEGGETAEHICRLCEQDHCGCGHDHAHVHEGEHGHAHGHDRGHEDADGHVAGCDHDHDHDHGHGHSHAGGRFGIVGSIVMSAVSHTVQVSLFIFLVTFALVLVLETVGENALAAFLSGNQLLAVFASALVGLVPNCSASVVITQLYLEGVLGFAPLMAGLLTSAGVGYLVLFRTNRHPRENAVVVVGLFLVACVWGLVFAALGL</sequence>
<reference evidence="3 4" key="1">
    <citation type="submission" date="2018-08" db="EMBL/GenBank/DDBJ databases">
        <title>A genome reference for cultivated species of the human gut microbiota.</title>
        <authorList>
            <person name="Zou Y."/>
            <person name="Xue W."/>
            <person name="Luo G."/>
        </authorList>
    </citation>
    <scope>NUCLEOTIDE SEQUENCE [LARGE SCALE GENOMIC DNA]</scope>
    <source>
        <strain evidence="3 4">AM30-5LB</strain>
    </source>
</reference>
<dbReference type="RefSeq" id="WP_118271640.1">
    <property type="nucleotide sequence ID" value="NZ_QSJI01000002.1"/>
</dbReference>
<feature type="compositionally biased region" description="Basic and acidic residues" evidence="1">
    <location>
        <begin position="195"/>
        <end position="227"/>
    </location>
</feature>
<gene>
    <name evidence="3" type="ORF">DW787_03355</name>
</gene>